<gene>
    <name evidence="2" type="ORF">AFIC_000865</name>
</gene>
<reference evidence="2 3" key="1">
    <citation type="submission" date="2022-11" db="EMBL/GenBank/DDBJ databases">
        <authorList>
            <person name="Siebert D."/>
            <person name="Busche T."/>
            <person name="Saydam E."/>
            <person name="Kalinowski J."/>
            <person name="Ruckert C."/>
            <person name="Blombach B."/>
        </authorList>
    </citation>
    <scope>NUCLEOTIDE SEQUENCE [LARGE SCALE GENOMIC DNA]</scope>
    <source>
        <strain evidence="2 3">DSM 1083</strain>
    </source>
</reference>
<feature type="transmembrane region" description="Helical" evidence="1">
    <location>
        <begin position="80"/>
        <end position="99"/>
    </location>
</feature>
<dbReference type="Proteomes" id="UP001213907">
    <property type="component" value="Chromosome"/>
</dbReference>
<proteinExistence type="predicted"/>
<dbReference type="RefSeq" id="WP_275247932.1">
    <property type="nucleotide sequence ID" value="NZ_BAABDX010000001.1"/>
</dbReference>
<dbReference type="EMBL" id="CP113162">
    <property type="protein sequence ID" value="WEF52382.1"/>
    <property type="molecule type" value="Genomic_DNA"/>
</dbReference>
<keyword evidence="1" id="KW-0472">Membrane</keyword>
<evidence type="ECO:0000313" key="2">
    <source>
        <dbReference type="EMBL" id="WEF52382.1"/>
    </source>
</evidence>
<evidence type="ECO:0000256" key="1">
    <source>
        <dbReference type="SAM" id="Phobius"/>
    </source>
</evidence>
<accession>A0ABY8BVQ9</accession>
<organism evidence="2 3">
    <name type="scientific">Afipia carboxydohydrogena</name>
    <name type="common">Pseudomonas carboxydohydrogena</name>
    <dbReference type="NCBI Taxonomy" id="290"/>
    <lineage>
        <taxon>Bacteria</taxon>
        <taxon>Pseudomonadati</taxon>
        <taxon>Pseudomonadota</taxon>
        <taxon>Alphaproteobacteria</taxon>
        <taxon>Hyphomicrobiales</taxon>
        <taxon>Nitrobacteraceae</taxon>
        <taxon>Afipia</taxon>
    </lineage>
</organism>
<evidence type="ECO:0000313" key="3">
    <source>
        <dbReference type="Proteomes" id="UP001213907"/>
    </source>
</evidence>
<sequence>MHVIEQTSTCTTACTPATDTTPGCGCAPRSSLNSKLTGAAATSAMSAVACTSCCVLPLVLPAVVMANIGGAIAVLDHAHIWMTRLAMLVLALAWGVTIRQAVKNRTWPARTAIALLVASTVLTTTAASWKWIEPAAFQMLGIVKKQKAQVDAGKYLLRVDDAGRMV</sequence>
<name>A0ABY8BVQ9_AFICR</name>
<protein>
    <submittedName>
        <fullName evidence="2">Uncharacterized protein</fullName>
    </submittedName>
</protein>
<keyword evidence="1" id="KW-1133">Transmembrane helix</keyword>
<keyword evidence="1" id="KW-0812">Transmembrane</keyword>
<keyword evidence="3" id="KW-1185">Reference proteome</keyword>